<dbReference type="PANTHER" id="PTHR33562:SF15">
    <property type="entry name" value="IP04187P"/>
    <property type="match status" value="1"/>
</dbReference>
<dbReference type="InterPro" id="IPR031424">
    <property type="entry name" value="QVR-like"/>
</dbReference>
<evidence type="ECO:0000313" key="11">
    <source>
        <dbReference type="Proteomes" id="UP000494040"/>
    </source>
</evidence>
<accession>A0A8I6RMZ1</accession>
<dbReference type="GO" id="GO:0032222">
    <property type="term" value="P:regulation of synaptic transmission, cholinergic"/>
    <property type="evidence" value="ECO:0007669"/>
    <property type="project" value="InterPro"/>
</dbReference>
<evidence type="ECO:0000256" key="5">
    <source>
        <dbReference type="ARBA" id="ARBA00022989"/>
    </source>
</evidence>
<evidence type="ECO:0000256" key="6">
    <source>
        <dbReference type="ARBA" id="ARBA00023136"/>
    </source>
</evidence>
<evidence type="ECO:0000256" key="3">
    <source>
        <dbReference type="ARBA" id="ARBA00022692"/>
    </source>
</evidence>
<dbReference type="AlphaFoldDB" id="A0A8I6RMZ1"/>
<protein>
    <recommendedName>
        <fullName evidence="12">Protein sleepless</fullName>
    </recommendedName>
</protein>
<dbReference type="CDD" id="cd00117">
    <property type="entry name" value="TFP"/>
    <property type="match status" value="1"/>
</dbReference>
<dbReference type="InterPro" id="IPR050975">
    <property type="entry name" value="Sleep_regulator"/>
</dbReference>
<keyword evidence="5" id="KW-1133">Transmembrane helix</keyword>
<dbReference type="InterPro" id="IPR045860">
    <property type="entry name" value="Snake_toxin-like_sf"/>
</dbReference>
<dbReference type="Proteomes" id="UP000494040">
    <property type="component" value="Unassembled WGS sequence"/>
</dbReference>
<evidence type="ECO:0000256" key="8">
    <source>
        <dbReference type="ARBA" id="ARBA00023288"/>
    </source>
</evidence>
<dbReference type="EnsemblMetazoa" id="XM_014391129.2">
    <property type="protein sequence ID" value="XP_014246615.1"/>
    <property type="gene ID" value="LOC106665011"/>
</dbReference>
<dbReference type="PANTHER" id="PTHR33562">
    <property type="entry name" value="ATILLA, ISOFORM B-RELATED-RELATED"/>
    <property type="match status" value="1"/>
</dbReference>
<proteinExistence type="predicted"/>
<organism evidence="10 11">
    <name type="scientific">Cimex lectularius</name>
    <name type="common">Bed bug</name>
    <name type="synonym">Acanthia lectularia</name>
    <dbReference type="NCBI Taxonomy" id="79782"/>
    <lineage>
        <taxon>Eukaryota</taxon>
        <taxon>Metazoa</taxon>
        <taxon>Ecdysozoa</taxon>
        <taxon>Arthropoda</taxon>
        <taxon>Hexapoda</taxon>
        <taxon>Insecta</taxon>
        <taxon>Pterygota</taxon>
        <taxon>Neoptera</taxon>
        <taxon>Paraneoptera</taxon>
        <taxon>Hemiptera</taxon>
        <taxon>Heteroptera</taxon>
        <taxon>Panheteroptera</taxon>
        <taxon>Cimicomorpha</taxon>
        <taxon>Cimicidae</taxon>
        <taxon>Cimex</taxon>
    </lineage>
</organism>
<keyword evidence="8" id="KW-0449">Lipoprotein</keyword>
<dbReference type="SUPFAM" id="SSF57302">
    <property type="entry name" value="Snake toxin-like"/>
    <property type="match status" value="1"/>
</dbReference>
<evidence type="ECO:0000313" key="10">
    <source>
        <dbReference type="EnsemblMetazoa" id="XP_014246615.1"/>
    </source>
</evidence>
<evidence type="ECO:0000256" key="4">
    <source>
        <dbReference type="ARBA" id="ARBA00022729"/>
    </source>
</evidence>
<evidence type="ECO:0000256" key="7">
    <source>
        <dbReference type="ARBA" id="ARBA00023180"/>
    </source>
</evidence>
<dbReference type="KEGG" id="clec:106665011"/>
<keyword evidence="11" id="KW-1185">Reference proteome</keyword>
<evidence type="ECO:0008006" key="12">
    <source>
        <dbReference type="Google" id="ProtNLM"/>
    </source>
</evidence>
<dbReference type="RefSeq" id="XP_014246615.1">
    <property type="nucleotide sequence ID" value="XM_014391129.2"/>
</dbReference>
<dbReference type="GO" id="GO:0030431">
    <property type="term" value="P:sleep"/>
    <property type="evidence" value="ECO:0007669"/>
    <property type="project" value="InterPro"/>
</dbReference>
<reference evidence="10" key="1">
    <citation type="submission" date="2022-01" db="UniProtKB">
        <authorList>
            <consortium name="EnsemblMetazoa"/>
        </authorList>
    </citation>
    <scope>IDENTIFICATION</scope>
</reference>
<evidence type="ECO:0000256" key="2">
    <source>
        <dbReference type="ARBA" id="ARBA00022622"/>
    </source>
</evidence>
<comment type="subcellular location">
    <subcellularLocation>
        <location evidence="1">Membrane</location>
        <topology evidence="1">Lipid-anchor</topology>
        <topology evidence="1">GPI-anchor</topology>
    </subcellularLocation>
</comment>
<dbReference type="GO" id="GO:0098552">
    <property type="term" value="C:side of membrane"/>
    <property type="evidence" value="ECO:0007669"/>
    <property type="project" value="UniProtKB-KW"/>
</dbReference>
<sequence length="134" mass="15020">MAVQIIRPIFLLCALSCLVQLGWGLDCYKCSTIYYEDCHDLQNISKAEVETCPNSGEPTYCTKVTFQYQHKQVTHRGCAIDDCNKELQKLQRVYSFNAFNSCDFCTGNLCNSAANIDLTVTFVIALLISASKLL</sequence>
<keyword evidence="7" id="KW-0325">Glycoprotein</keyword>
<evidence type="ECO:0000256" key="9">
    <source>
        <dbReference type="SAM" id="SignalP"/>
    </source>
</evidence>
<feature type="chain" id="PRO_5035176373" description="Protein sleepless" evidence="9">
    <location>
        <begin position="25"/>
        <end position="134"/>
    </location>
</feature>
<dbReference type="Gene3D" id="2.10.60.10">
    <property type="entry name" value="CD59"/>
    <property type="match status" value="1"/>
</dbReference>
<keyword evidence="2" id="KW-0336">GPI-anchor</keyword>
<keyword evidence="3" id="KW-0812">Transmembrane</keyword>
<dbReference type="GeneID" id="106665011"/>
<name>A0A8I6RMZ1_CIMLE</name>
<feature type="signal peptide" evidence="9">
    <location>
        <begin position="1"/>
        <end position="24"/>
    </location>
</feature>
<evidence type="ECO:0000256" key="1">
    <source>
        <dbReference type="ARBA" id="ARBA00004589"/>
    </source>
</evidence>
<dbReference type="Pfam" id="PF17064">
    <property type="entry name" value="QVR"/>
    <property type="match status" value="1"/>
</dbReference>
<keyword evidence="4 9" id="KW-0732">Signal</keyword>
<keyword evidence="6" id="KW-0472">Membrane</keyword>